<dbReference type="EMBL" id="CP051205">
    <property type="protein sequence ID" value="QJB31694.1"/>
    <property type="molecule type" value="Genomic_DNA"/>
</dbReference>
<name>A0AAE7D7G8_9BACT</name>
<dbReference type="GO" id="GO:0016989">
    <property type="term" value="F:sigma factor antagonist activity"/>
    <property type="evidence" value="ECO:0007669"/>
    <property type="project" value="TreeGrafter"/>
</dbReference>
<dbReference type="AlphaFoldDB" id="A0AAE7D7G8"/>
<dbReference type="KEGG" id="coy:HF329_10365"/>
<sequence>MSQEKEQSRYEALAEKWLKGTITPEEAQEYAAWYNAGQDAPVDIPASFAASEAEQEKRIWNKITARTGFPGHTATVAPSRRRRWWVAAAVTAAIVTAGYCWQHLQTKTLPAWQLATHAPDAAPGSDKAVLTLSNGRQILLDSAGNGALAQQGGVRIVKNEDGSILYADDHSGALTDTVYNIMSVPKGGQYKLILPDGSRVWLNAASSLKYPVAFSNRERSVELTGEGYFEVAASAASPFRVTVRNTQIAVLGTSFNIMGYADETGIQTTLLSGAVKVKQGTTEKMLTPGQQAVVNNENGRISVGETETALATAWKDGQFRFSGNNIPMVLRQIGRWYNIDIVYQGSIPQGHITGKVPRNMKLSGVIRILELSGIRCRQEAGRLLVFPSS</sequence>
<organism evidence="4 5">
    <name type="scientific">Chitinophaga oryzae</name>
    <dbReference type="NCBI Taxonomy" id="2725414"/>
    <lineage>
        <taxon>Bacteria</taxon>
        <taxon>Pseudomonadati</taxon>
        <taxon>Bacteroidota</taxon>
        <taxon>Chitinophagia</taxon>
        <taxon>Chitinophagales</taxon>
        <taxon>Chitinophagaceae</taxon>
        <taxon>Chitinophaga</taxon>
    </lineage>
</organism>
<feature type="domain" description="Protein FecR C-terminal" evidence="3">
    <location>
        <begin position="319"/>
        <end position="379"/>
    </location>
</feature>
<dbReference type="Pfam" id="PF16344">
    <property type="entry name" value="FecR_C"/>
    <property type="match status" value="1"/>
</dbReference>
<feature type="domain" description="FecR protein" evidence="2">
    <location>
        <begin position="183"/>
        <end position="276"/>
    </location>
</feature>
<reference evidence="5" key="1">
    <citation type="submission" date="2020-04" db="EMBL/GenBank/DDBJ databases">
        <authorList>
            <person name="Kittiwongwattana C."/>
        </authorList>
    </citation>
    <scope>NUCLEOTIDE SEQUENCE [LARGE SCALE GENOMIC DNA]</scope>
    <source>
        <strain evidence="5">1310</strain>
    </source>
</reference>
<evidence type="ECO:0000313" key="4">
    <source>
        <dbReference type="EMBL" id="QJB31694.1"/>
    </source>
</evidence>
<gene>
    <name evidence="4" type="ORF">HF329_10365</name>
</gene>
<dbReference type="RefSeq" id="WP_168803952.1">
    <property type="nucleotide sequence ID" value="NZ_CP051205.1"/>
</dbReference>
<evidence type="ECO:0000256" key="1">
    <source>
        <dbReference type="SAM" id="Phobius"/>
    </source>
</evidence>
<dbReference type="PANTHER" id="PTHR30273:SF2">
    <property type="entry name" value="PROTEIN FECR"/>
    <property type="match status" value="1"/>
</dbReference>
<dbReference type="Gene3D" id="3.55.50.30">
    <property type="match status" value="1"/>
</dbReference>
<dbReference type="Pfam" id="PF04773">
    <property type="entry name" value="FecR"/>
    <property type="match status" value="1"/>
</dbReference>
<evidence type="ECO:0000259" key="3">
    <source>
        <dbReference type="Pfam" id="PF16344"/>
    </source>
</evidence>
<dbReference type="Proteomes" id="UP000502421">
    <property type="component" value="Chromosome"/>
</dbReference>
<feature type="transmembrane region" description="Helical" evidence="1">
    <location>
        <begin position="84"/>
        <end position="104"/>
    </location>
</feature>
<keyword evidence="1" id="KW-0472">Membrane</keyword>
<evidence type="ECO:0000313" key="5">
    <source>
        <dbReference type="Proteomes" id="UP000502421"/>
    </source>
</evidence>
<proteinExistence type="predicted"/>
<accession>A0AAE7D7G8</accession>
<keyword evidence="1" id="KW-0812">Transmembrane</keyword>
<dbReference type="Gene3D" id="2.60.120.1440">
    <property type="match status" value="1"/>
</dbReference>
<evidence type="ECO:0000259" key="2">
    <source>
        <dbReference type="Pfam" id="PF04773"/>
    </source>
</evidence>
<protein>
    <submittedName>
        <fullName evidence="4">FecR domain-containing protein</fullName>
    </submittedName>
</protein>
<dbReference type="InterPro" id="IPR012373">
    <property type="entry name" value="Ferrdict_sens_TM"/>
</dbReference>
<keyword evidence="1" id="KW-1133">Transmembrane helix</keyword>
<dbReference type="InterPro" id="IPR006860">
    <property type="entry name" value="FecR"/>
</dbReference>
<dbReference type="PANTHER" id="PTHR30273">
    <property type="entry name" value="PERIPLASMIC SIGNAL SENSOR AND SIGMA FACTOR ACTIVATOR FECR-RELATED"/>
    <property type="match status" value="1"/>
</dbReference>
<dbReference type="InterPro" id="IPR032508">
    <property type="entry name" value="FecR_C"/>
</dbReference>